<feature type="transmembrane region" description="Helical" evidence="1">
    <location>
        <begin position="124"/>
        <end position="141"/>
    </location>
</feature>
<evidence type="ECO:0000313" key="3">
    <source>
        <dbReference type="EMBL" id="KEY71222.1"/>
    </source>
</evidence>
<feature type="transmembrane region" description="Helical" evidence="1">
    <location>
        <begin position="512"/>
        <end position="534"/>
    </location>
</feature>
<keyword evidence="1" id="KW-1133">Transmembrane helix</keyword>
<evidence type="ECO:0000259" key="2">
    <source>
        <dbReference type="Pfam" id="PF20163"/>
    </source>
</evidence>
<proteinExistence type="predicted"/>
<dbReference type="EMBL" id="KL648338">
    <property type="protein sequence ID" value="KEY71222.1"/>
    <property type="molecule type" value="Genomic_DNA"/>
</dbReference>
<evidence type="ECO:0000256" key="1">
    <source>
        <dbReference type="SAM" id="Phobius"/>
    </source>
</evidence>
<dbReference type="AlphaFoldDB" id="A0A084B0Z3"/>
<feature type="domain" description="DUF6536" evidence="2">
    <location>
        <begin position="11"/>
        <end position="161"/>
    </location>
</feature>
<feature type="transmembrane region" description="Helical" evidence="1">
    <location>
        <begin position="444"/>
        <end position="465"/>
    </location>
</feature>
<dbReference type="InterPro" id="IPR046623">
    <property type="entry name" value="DUF6536"/>
</dbReference>
<protein>
    <recommendedName>
        <fullName evidence="2">DUF6536 domain-containing protein</fullName>
    </recommendedName>
</protein>
<evidence type="ECO:0000313" key="4">
    <source>
        <dbReference type="Proteomes" id="UP000028045"/>
    </source>
</evidence>
<feature type="transmembrane region" description="Helical" evidence="1">
    <location>
        <begin position="14"/>
        <end position="38"/>
    </location>
</feature>
<name>A0A084B0Z3_STACB</name>
<dbReference type="OrthoDB" id="5429634at2759"/>
<accession>A0A084B0Z3</accession>
<dbReference type="Pfam" id="PF20163">
    <property type="entry name" value="DUF6536"/>
    <property type="match status" value="1"/>
</dbReference>
<keyword evidence="4" id="KW-1185">Reference proteome</keyword>
<sequence length="652" mass="72969">METRSRLDRPWRRVALGFAVAALISFGVNFSFTVYMMAVRGSTVQNGIGVLAELSCGRSKTINLYLHIVINCMSATLLAGSNYCMQFVAAPTRSQIDAAHEKRKWLDIGVPSFRNLPSITWRNRILWIILSFSSLPLHLFFNSTVFASTSANHYYVIRIRASTFQRRDTDGFLEAGWTLDEVDQLYDAVGDGTLENTTFLDLYEEYRRQFQSSRGTVLLIVHDPDLESTEYSPPISRVLSAQYGHLSDNSWICMSAACDKLNDQMTEDEYLESYSARFGGAVIRNTYMSSTPERCKLQFSLPFCWIVTGLNLLKSLVMLYVAYAKFEDPLLTVGDAVASFLESPDPYTESMCLATRKHFIKSRGLWETSPRALTTERKLLFSAASRGRWVFCLSLMVICISICGYFYDVGINEVADDNPWGWQLGTPDVDTMIELPMGSGASALLSSVLLANFPQVVLSVIYVIYNALFTCICTSTEWSSYADQRKGLRISSGPKGDQRETYFLQLPYKFSLPLISLSGVLHWLISQSIFIVALEGYSPVEGQLFEMESDGYLGFIRCGWSPLGAVLCIIVSLAMLCFPILLGFRRLRPNGMPLAGSCSAAIAAACHPGAKEPDAWKKPVKWGVVKYKEEDVCRCSFSSLEVQVPEKGQLYE</sequence>
<feature type="transmembrane region" description="Helical" evidence="1">
    <location>
        <begin position="387"/>
        <end position="407"/>
    </location>
</feature>
<gene>
    <name evidence="3" type="ORF">S7711_02332</name>
</gene>
<keyword evidence="1" id="KW-0472">Membrane</keyword>
<feature type="transmembrane region" description="Helical" evidence="1">
    <location>
        <begin position="554"/>
        <end position="582"/>
    </location>
</feature>
<organism evidence="3 4">
    <name type="scientific">Stachybotrys chartarum (strain CBS 109288 / IBT 7711)</name>
    <name type="common">Toxic black mold</name>
    <name type="synonym">Stilbospora chartarum</name>
    <dbReference type="NCBI Taxonomy" id="1280523"/>
    <lineage>
        <taxon>Eukaryota</taxon>
        <taxon>Fungi</taxon>
        <taxon>Dikarya</taxon>
        <taxon>Ascomycota</taxon>
        <taxon>Pezizomycotina</taxon>
        <taxon>Sordariomycetes</taxon>
        <taxon>Hypocreomycetidae</taxon>
        <taxon>Hypocreales</taxon>
        <taxon>Stachybotryaceae</taxon>
        <taxon>Stachybotrys</taxon>
    </lineage>
</organism>
<keyword evidence="1" id="KW-0812">Transmembrane</keyword>
<dbReference type="PANTHER" id="PTHR35395">
    <property type="entry name" value="DUF6536 DOMAIN-CONTAINING PROTEIN"/>
    <property type="match status" value="1"/>
</dbReference>
<reference evidence="3 4" key="1">
    <citation type="journal article" date="2014" name="BMC Genomics">
        <title>Comparative genome sequencing reveals chemotype-specific gene clusters in the toxigenic black mold Stachybotrys.</title>
        <authorList>
            <person name="Semeiks J."/>
            <person name="Borek D."/>
            <person name="Otwinowski Z."/>
            <person name="Grishin N.V."/>
        </authorList>
    </citation>
    <scope>NUCLEOTIDE SEQUENCE [LARGE SCALE GENOMIC DNA]</scope>
    <source>
        <strain evidence="4">CBS 109288 / IBT 7711</strain>
    </source>
</reference>
<dbReference type="HOGENOM" id="CLU_010112_0_0_1"/>
<dbReference type="Proteomes" id="UP000028045">
    <property type="component" value="Unassembled WGS sequence"/>
</dbReference>
<dbReference type="PANTHER" id="PTHR35395:SF1">
    <property type="entry name" value="DUF6536 DOMAIN-CONTAINING PROTEIN"/>
    <property type="match status" value="1"/>
</dbReference>